<dbReference type="PANTHER" id="PTHR30411">
    <property type="entry name" value="CYTOPLASMIC PROTEIN"/>
    <property type="match status" value="1"/>
</dbReference>
<feature type="domain" description="YbaK/aminoacyl-tRNA synthetase-associated" evidence="1">
    <location>
        <begin position="27"/>
        <end position="141"/>
    </location>
</feature>
<dbReference type="AlphaFoldDB" id="A0AAW4MXU9"/>
<evidence type="ECO:0000313" key="5">
    <source>
        <dbReference type="Proteomes" id="UP001197492"/>
    </source>
</evidence>
<dbReference type="InterPro" id="IPR007214">
    <property type="entry name" value="YbaK/aa-tRNA-synth-assoc-dom"/>
</dbReference>
<protein>
    <submittedName>
        <fullName evidence="2">YbaK/EbsC family protein</fullName>
    </submittedName>
</protein>
<evidence type="ECO:0000313" key="3">
    <source>
        <dbReference type="EMBL" id="MBV3393546.1"/>
    </source>
</evidence>
<organism evidence="2 4">
    <name type="scientific">Catenibacterium mitsuokai</name>
    <dbReference type="NCBI Taxonomy" id="100886"/>
    <lineage>
        <taxon>Bacteria</taxon>
        <taxon>Bacillati</taxon>
        <taxon>Bacillota</taxon>
        <taxon>Erysipelotrichia</taxon>
        <taxon>Erysipelotrichales</taxon>
        <taxon>Coprobacillaceae</taxon>
        <taxon>Catenibacterium</taxon>
    </lineage>
</organism>
<dbReference type="GO" id="GO:0002161">
    <property type="term" value="F:aminoacyl-tRNA deacylase activity"/>
    <property type="evidence" value="ECO:0007669"/>
    <property type="project" value="InterPro"/>
</dbReference>
<sequence>MSLSSVRNYFKQYNMDTHIVEFPVSSATVELAAQAIGCKEQEIAKTMSFHVGDEVIVIVMAGDARIDNKKYKSFFHKKAKMLHGDEVESLTGHPVGGVCPFGLKKGIKVYLDESLERFDHVYPACGSPNSAIKLTIQELEKYAHQESWIDVTDII</sequence>
<dbReference type="EMBL" id="JAHOEL010000084">
    <property type="protein sequence ID" value="MBV3393546.1"/>
    <property type="molecule type" value="Genomic_DNA"/>
</dbReference>
<evidence type="ECO:0000313" key="2">
    <source>
        <dbReference type="EMBL" id="MBV3383530.1"/>
    </source>
</evidence>
<dbReference type="RefSeq" id="WP_217748202.1">
    <property type="nucleotide sequence ID" value="NZ_JAHOEB010000086.1"/>
</dbReference>
<evidence type="ECO:0000259" key="1">
    <source>
        <dbReference type="Pfam" id="PF04073"/>
    </source>
</evidence>
<accession>A0AAW4MXU9</accession>
<evidence type="ECO:0000313" key="4">
    <source>
        <dbReference type="Proteomes" id="UP001196408"/>
    </source>
</evidence>
<reference evidence="2 5" key="1">
    <citation type="submission" date="2021-06" db="EMBL/GenBank/DDBJ databases">
        <title>Collection of gut derived symbiotic bacterial strains cultured from healthy donors.</title>
        <authorList>
            <person name="Lin H."/>
            <person name="Littmann E."/>
            <person name="Pamer E.G."/>
        </authorList>
    </citation>
    <scope>NUCLEOTIDE SEQUENCE</scope>
    <source>
        <strain evidence="3 5">MSK.21.70</strain>
        <strain evidence="2">MSK.21.82</strain>
    </source>
</reference>
<dbReference type="Proteomes" id="UP001196408">
    <property type="component" value="Unassembled WGS sequence"/>
</dbReference>
<dbReference type="Pfam" id="PF04073">
    <property type="entry name" value="tRNA_edit"/>
    <property type="match status" value="1"/>
</dbReference>
<dbReference type="EMBL" id="JAHOEF010000086">
    <property type="protein sequence ID" value="MBV3383530.1"/>
    <property type="molecule type" value="Genomic_DNA"/>
</dbReference>
<name>A0AAW4MXU9_9FIRM</name>
<comment type="caution">
    <text evidence="2">The sequence shown here is derived from an EMBL/GenBank/DDBJ whole genome shotgun (WGS) entry which is preliminary data.</text>
</comment>
<dbReference type="PANTHER" id="PTHR30411:SF1">
    <property type="entry name" value="CYTOPLASMIC PROTEIN"/>
    <property type="match status" value="1"/>
</dbReference>
<dbReference type="Proteomes" id="UP001197492">
    <property type="component" value="Unassembled WGS sequence"/>
</dbReference>
<keyword evidence="5" id="KW-1185">Reference proteome</keyword>
<proteinExistence type="predicted"/>
<dbReference type="CDD" id="cd04333">
    <property type="entry name" value="ProX_deacylase"/>
    <property type="match status" value="1"/>
</dbReference>
<gene>
    <name evidence="2" type="ORF">KSV97_09985</name>
    <name evidence="3" type="ORF">KSW06_09870</name>
</gene>